<organism evidence="1 2">
    <name type="scientific">Mixia osmundae (strain CBS 9802 / IAM 14324 / JCM 22182 / KY 12970)</name>
    <dbReference type="NCBI Taxonomy" id="764103"/>
    <lineage>
        <taxon>Eukaryota</taxon>
        <taxon>Fungi</taxon>
        <taxon>Dikarya</taxon>
        <taxon>Basidiomycota</taxon>
        <taxon>Pucciniomycotina</taxon>
        <taxon>Mixiomycetes</taxon>
        <taxon>Mixiales</taxon>
        <taxon>Mixiaceae</taxon>
        <taxon>Mixia</taxon>
    </lineage>
</organism>
<gene>
    <name evidence="1" type="primary">Mo02834</name>
    <name evidence="1" type="ORF">E5Q_02834</name>
</gene>
<dbReference type="AlphaFoldDB" id="G7E011"/>
<dbReference type="EMBL" id="BABT02000076">
    <property type="protein sequence ID" value="GAA96171.1"/>
    <property type="molecule type" value="Genomic_DNA"/>
</dbReference>
<keyword evidence="2" id="KW-1185">Reference proteome</keyword>
<protein>
    <submittedName>
        <fullName evidence="1">Uncharacterized protein</fullName>
    </submittedName>
</protein>
<comment type="caution">
    <text evidence="1">The sequence shown here is derived from an EMBL/GenBank/DDBJ whole genome shotgun (WGS) entry which is preliminary data.</text>
</comment>
<dbReference type="HOGENOM" id="CLU_1606605_0_0_1"/>
<accession>G7E011</accession>
<sequence length="168" mass="18954">MRLLSASLSISFDFQDERQMAQEACPSCMSCPSLPPRLPLTWSLGFSSNVRGEKCAHAPRQAHGDQLNDRAWRLELACSLSKLVTDDYGSPLARRCNDISRHDLLALSTILQESKGHALRTGWSCMVLSQIERRSTLRKTPKDVKKEFLFLSYPNCSLTLVLARSYIH</sequence>
<evidence type="ECO:0000313" key="1">
    <source>
        <dbReference type="EMBL" id="GAA96171.1"/>
    </source>
</evidence>
<reference evidence="1 2" key="1">
    <citation type="journal article" date="2011" name="J. Gen. Appl. Microbiol.">
        <title>Draft genome sequencing of the enigmatic basidiomycete Mixia osmundae.</title>
        <authorList>
            <person name="Nishida H."/>
            <person name="Nagatsuka Y."/>
            <person name="Sugiyama J."/>
        </authorList>
    </citation>
    <scope>NUCLEOTIDE SEQUENCE [LARGE SCALE GENOMIC DNA]</scope>
    <source>
        <strain evidence="2">CBS 9802 / IAM 14324 / JCM 22182 / KY 12970</strain>
    </source>
</reference>
<dbReference type="InParanoid" id="G7E011"/>
<evidence type="ECO:0000313" key="2">
    <source>
        <dbReference type="Proteomes" id="UP000009131"/>
    </source>
</evidence>
<proteinExistence type="predicted"/>
<name>G7E011_MIXOS</name>
<reference evidence="1 2" key="2">
    <citation type="journal article" date="2012" name="Open Biol.">
        <title>Characteristics of nucleosomes and linker DNA regions on the genome of the basidiomycete Mixia osmundae revealed by mono- and dinucleosome mapping.</title>
        <authorList>
            <person name="Nishida H."/>
            <person name="Kondo S."/>
            <person name="Matsumoto T."/>
            <person name="Suzuki Y."/>
            <person name="Yoshikawa H."/>
            <person name="Taylor T.D."/>
            <person name="Sugiyama J."/>
        </authorList>
    </citation>
    <scope>NUCLEOTIDE SEQUENCE [LARGE SCALE GENOMIC DNA]</scope>
    <source>
        <strain evidence="2">CBS 9802 / IAM 14324 / JCM 22182 / KY 12970</strain>
    </source>
</reference>
<dbReference type="Proteomes" id="UP000009131">
    <property type="component" value="Unassembled WGS sequence"/>
</dbReference>